<sequence>MRSCPLGRDDSVGLSLRGLAANRARSTPSSRAIPVVPIVSQLCGVFGCSSLVWLWYTMPSSMRFKLAGSDTILPTETVQGPNGDIRCVSGYPRLRGRDTVPWNGKLFGTPGERFAVTRYHHAYQVQARMQYYC</sequence>
<evidence type="ECO:0000313" key="3">
    <source>
        <dbReference type="Proteomes" id="UP000305948"/>
    </source>
</evidence>
<evidence type="ECO:0000256" key="1">
    <source>
        <dbReference type="SAM" id="Phobius"/>
    </source>
</evidence>
<dbReference type="EMBL" id="ML213507">
    <property type="protein sequence ID" value="TFK53263.1"/>
    <property type="molecule type" value="Genomic_DNA"/>
</dbReference>
<keyword evidence="1" id="KW-0812">Transmembrane</keyword>
<dbReference type="Proteomes" id="UP000305948">
    <property type="component" value="Unassembled WGS sequence"/>
</dbReference>
<dbReference type="AlphaFoldDB" id="A0A5C3N7I6"/>
<keyword evidence="1" id="KW-1133">Transmembrane helix</keyword>
<accession>A0A5C3N7I6</accession>
<keyword evidence="3" id="KW-1185">Reference proteome</keyword>
<protein>
    <submittedName>
        <fullName evidence="2">Uncharacterized protein</fullName>
    </submittedName>
</protein>
<evidence type="ECO:0000313" key="2">
    <source>
        <dbReference type="EMBL" id="TFK53263.1"/>
    </source>
</evidence>
<proteinExistence type="predicted"/>
<name>A0A5C3N7I6_9AGAM</name>
<reference evidence="2 3" key="1">
    <citation type="journal article" date="2019" name="Nat. Ecol. Evol.">
        <title>Megaphylogeny resolves global patterns of mushroom evolution.</title>
        <authorList>
            <person name="Varga T."/>
            <person name="Krizsan K."/>
            <person name="Foldi C."/>
            <person name="Dima B."/>
            <person name="Sanchez-Garcia M."/>
            <person name="Sanchez-Ramirez S."/>
            <person name="Szollosi G.J."/>
            <person name="Szarkandi J.G."/>
            <person name="Papp V."/>
            <person name="Albert L."/>
            <person name="Andreopoulos W."/>
            <person name="Angelini C."/>
            <person name="Antonin V."/>
            <person name="Barry K.W."/>
            <person name="Bougher N.L."/>
            <person name="Buchanan P."/>
            <person name="Buyck B."/>
            <person name="Bense V."/>
            <person name="Catcheside P."/>
            <person name="Chovatia M."/>
            <person name="Cooper J."/>
            <person name="Damon W."/>
            <person name="Desjardin D."/>
            <person name="Finy P."/>
            <person name="Geml J."/>
            <person name="Haridas S."/>
            <person name="Hughes K."/>
            <person name="Justo A."/>
            <person name="Karasinski D."/>
            <person name="Kautmanova I."/>
            <person name="Kiss B."/>
            <person name="Kocsube S."/>
            <person name="Kotiranta H."/>
            <person name="LaButti K.M."/>
            <person name="Lechner B.E."/>
            <person name="Liimatainen K."/>
            <person name="Lipzen A."/>
            <person name="Lukacs Z."/>
            <person name="Mihaltcheva S."/>
            <person name="Morgado L.N."/>
            <person name="Niskanen T."/>
            <person name="Noordeloos M.E."/>
            <person name="Ohm R.A."/>
            <person name="Ortiz-Santana B."/>
            <person name="Ovrebo C."/>
            <person name="Racz N."/>
            <person name="Riley R."/>
            <person name="Savchenko A."/>
            <person name="Shiryaev A."/>
            <person name="Soop K."/>
            <person name="Spirin V."/>
            <person name="Szebenyi C."/>
            <person name="Tomsovsky M."/>
            <person name="Tulloss R.E."/>
            <person name="Uehling J."/>
            <person name="Grigoriev I.V."/>
            <person name="Vagvolgyi C."/>
            <person name="Papp T."/>
            <person name="Martin F.M."/>
            <person name="Miettinen O."/>
            <person name="Hibbett D.S."/>
            <person name="Nagy L.G."/>
        </authorList>
    </citation>
    <scope>NUCLEOTIDE SEQUENCE [LARGE SCALE GENOMIC DNA]</scope>
    <source>
        <strain evidence="2 3">OMC1185</strain>
    </source>
</reference>
<gene>
    <name evidence="2" type="ORF">OE88DRAFT_1233696</name>
</gene>
<feature type="transmembrane region" description="Helical" evidence="1">
    <location>
        <begin position="32"/>
        <end position="56"/>
    </location>
</feature>
<keyword evidence="1" id="KW-0472">Membrane</keyword>
<organism evidence="2 3">
    <name type="scientific">Heliocybe sulcata</name>
    <dbReference type="NCBI Taxonomy" id="5364"/>
    <lineage>
        <taxon>Eukaryota</taxon>
        <taxon>Fungi</taxon>
        <taxon>Dikarya</taxon>
        <taxon>Basidiomycota</taxon>
        <taxon>Agaricomycotina</taxon>
        <taxon>Agaricomycetes</taxon>
        <taxon>Gloeophyllales</taxon>
        <taxon>Gloeophyllaceae</taxon>
        <taxon>Heliocybe</taxon>
    </lineage>
</organism>